<comment type="caution">
    <text evidence="2">The sequence shown here is derived from an EMBL/GenBank/DDBJ whole genome shotgun (WGS) entry which is preliminary data.</text>
</comment>
<proteinExistence type="predicted"/>
<dbReference type="Proteomes" id="UP001596292">
    <property type="component" value="Unassembled WGS sequence"/>
</dbReference>
<accession>A0ABW2BJP0</accession>
<evidence type="ECO:0000313" key="3">
    <source>
        <dbReference type="Proteomes" id="UP001596292"/>
    </source>
</evidence>
<name>A0ABW2BJP0_9HYPH</name>
<feature type="compositionally biased region" description="Acidic residues" evidence="1">
    <location>
        <begin position="168"/>
        <end position="180"/>
    </location>
</feature>
<dbReference type="EMBL" id="JBHSWN010000001">
    <property type="protein sequence ID" value="MFC6790643.1"/>
    <property type="molecule type" value="Genomic_DNA"/>
</dbReference>
<sequence length="180" mass="20207">MPRRLIRALAFYRPTVNRGSPDLPTKTMWTTTLPDGAAVLIGHPIFQLAPLGNVREQMLTVEPRILKEVRLDRDGPVEALIWTAPFWVREETYALADSADAVHDPYHPDVPRTDFGPYWHWIGMTRDRVWKDCGGDRDHLVLGSYLHLLEGLDPAGDRILPDPAGELPEGDEEALGDLAP</sequence>
<evidence type="ECO:0000313" key="2">
    <source>
        <dbReference type="EMBL" id="MFC6790643.1"/>
    </source>
</evidence>
<protein>
    <submittedName>
        <fullName evidence="2">Uncharacterized protein</fullName>
    </submittedName>
</protein>
<reference evidence="3" key="1">
    <citation type="journal article" date="2019" name="Int. J. Syst. Evol. Microbiol.">
        <title>The Global Catalogue of Microorganisms (GCM) 10K type strain sequencing project: providing services to taxonomists for standard genome sequencing and annotation.</title>
        <authorList>
            <consortium name="The Broad Institute Genomics Platform"/>
            <consortium name="The Broad Institute Genome Sequencing Center for Infectious Disease"/>
            <person name="Wu L."/>
            <person name="Ma J."/>
        </authorList>
    </citation>
    <scope>NUCLEOTIDE SEQUENCE [LARGE SCALE GENOMIC DNA]</scope>
    <source>
        <strain evidence="3">CCUG 48316</strain>
    </source>
</reference>
<organism evidence="2 3">
    <name type="scientific">Methylobacterium komagatae</name>
    <dbReference type="NCBI Taxonomy" id="374425"/>
    <lineage>
        <taxon>Bacteria</taxon>
        <taxon>Pseudomonadati</taxon>
        <taxon>Pseudomonadota</taxon>
        <taxon>Alphaproteobacteria</taxon>
        <taxon>Hyphomicrobiales</taxon>
        <taxon>Methylobacteriaceae</taxon>
        <taxon>Methylobacterium</taxon>
    </lineage>
</organism>
<dbReference type="RefSeq" id="WP_378970664.1">
    <property type="nucleotide sequence ID" value="NZ_JBHSWN010000001.1"/>
</dbReference>
<feature type="region of interest" description="Disordered" evidence="1">
    <location>
        <begin position="159"/>
        <end position="180"/>
    </location>
</feature>
<evidence type="ECO:0000256" key="1">
    <source>
        <dbReference type="SAM" id="MobiDB-lite"/>
    </source>
</evidence>
<gene>
    <name evidence="2" type="ORF">ACFQE0_14105</name>
</gene>
<keyword evidence="3" id="KW-1185">Reference proteome</keyword>